<comment type="caution">
    <text evidence="3">The sequence shown here is derived from an EMBL/GenBank/DDBJ whole genome shotgun (WGS) entry which is preliminary data.</text>
</comment>
<keyword evidence="1" id="KW-1133">Transmembrane helix</keyword>
<proteinExistence type="predicted"/>
<dbReference type="AlphaFoldDB" id="A0A0L6UT36"/>
<keyword evidence="2" id="KW-0732">Signal</keyword>
<feature type="signal peptide" evidence="2">
    <location>
        <begin position="1"/>
        <end position="18"/>
    </location>
</feature>
<accession>A0A0L6UT36</accession>
<organism evidence="3 4">
    <name type="scientific">Puccinia sorghi</name>
    <dbReference type="NCBI Taxonomy" id="27349"/>
    <lineage>
        <taxon>Eukaryota</taxon>
        <taxon>Fungi</taxon>
        <taxon>Dikarya</taxon>
        <taxon>Basidiomycota</taxon>
        <taxon>Pucciniomycotina</taxon>
        <taxon>Pucciniomycetes</taxon>
        <taxon>Pucciniales</taxon>
        <taxon>Pucciniaceae</taxon>
        <taxon>Puccinia</taxon>
    </lineage>
</organism>
<evidence type="ECO:0000256" key="1">
    <source>
        <dbReference type="SAM" id="Phobius"/>
    </source>
</evidence>
<dbReference type="VEuPathDB" id="FungiDB:VP01_3981g1"/>
<feature type="transmembrane region" description="Helical" evidence="1">
    <location>
        <begin position="357"/>
        <end position="379"/>
    </location>
</feature>
<feature type="transmembrane region" description="Helical" evidence="1">
    <location>
        <begin position="194"/>
        <end position="212"/>
    </location>
</feature>
<dbReference type="EMBL" id="LAVV01009036">
    <property type="protein sequence ID" value="KNZ51372.1"/>
    <property type="molecule type" value="Genomic_DNA"/>
</dbReference>
<evidence type="ECO:0000313" key="4">
    <source>
        <dbReference type="Proteomes" id="UP000037035"/>
    </source>
</evidence>
<protein>
    <submittedName>
        <fullName evidence="3">Uncharacterized protein</fullName>
    </submittedName>
</protein>
<feature type="chain" id="PRO_5005568030" evidence="2">
    <location>
        <begin position="19"/>
        <end position="397"/>
    </location>
</feature>
<sequence length="397" mass="45111">MVWHLRFEVLVVFEVLVGYDLHFSLIESIQSHWGGVQLLQSVGQKGFLMGTQIWGSCRPAQASGGILKPPKQWKLVGFYWRSLIQNLACGELSIWEISFLEHPGTSVFISGTCLCLDESFDQPDLRCFSCIQRMLTSKNPKSKISFVLTFDYFLPGFYGFSHLFIYLQDLNSGNMCTQLLLIVSLFSSVSGPHGIYFVFMFILVSWLLQIFINQKFLFPCTLKPLLISTSFIISIHFRFGIVWINIRILLPQLSVSTQFSYIPVPITAKNKLAQLPAVEMQKLPGSFCCYSNLSPRQYALIIYHIIGNDLPPRHSPKLKFPLSRRSDGRPETAYCSRATKAELASTSLTSTSGYSRLMFWFIAVLFLVVELQLQSLSFLSFRDIDLILFVISVHCGL</sequence>
<gene>
    <name evidence="3" type="ORF">VP01_3981g1</name>
</gene>
<name>A0A0L6UT36_9BASI</name>
<reference evidence="3 4" key="1">
    <citation type="submission" date="2015-08" db="EMBL/GenBank/DDBJ databases">
        <title>Next Generation Sequencing and Analysis of the Genome of Puccinia sorghi L Schw, the Causal Agent of Maize Common Rust.</title>
        <authorList>
            <person name="Rochi L."/>
            <person name="Burguener G."/>
            <person name="Darino M."/>
            <person name="Turjanski A."/>
            <person name="Kreff E."/>
            <person name="Dieguez M.J."/>
            <person name="Sacco F."/>
        </authorList>
    </citation>
    <scope>NUCLEOTIDE SEQUENCE [LARGE SCALE GENOMIC DNA]</scope>
    <source>
        <strain evidence="3 4">RO10H11247</strain>
    </source>
</reference>
<keyword evidence="1" id="KW-0812">Transmembrane</keyword>
<keyword evidence="4" id="KW-1185">Reference proteome</keyword>
<keyword evidence="1" id="KW-0472">Membrane</keyword>
<feature type="transmembrane region" description="Helical" evidence="1">
    <location>
        <begin position="144"/>
        <end position="165"/>
    </location>
</feature>
<dbReference type="Proteomes" id="UP000037035">
    <property type="component" value="Unassembled WGS sequence"/>
</dbReference>
<evidence type="ECO:0000313" key="3">
    <source>
        <dbReference type="EMBL" id="KNZ51372.1"/>
    </source>
</evidence>
<feature type="transmembrane region" description="Helical" evidence="1">
    <location>
        <begin position="224"/>
        <end position="246"/>
    </location>
</feature>
<evidence type="ECO:0000256" key="2">
    <source>
        <dbReference type="SAM" id="SignalP"/>
    </source>
</evidence>